<dbReference type="InterPro" id="IPR023158">
    <property type="entry name" value="YerB-like_sf"/>
</dbReference>
<dbReference type="EMBL" id="JAAXMD010000717">
    <property type="protein sequence ID" value="NKQ29305.1"/>
    <property type="molecule type" value="Genomic_DNA"/>
</dbReference>
<dbReference type="Proteomes" id="UP000744032">
    <property type="component" value="Unassembled WGS sequence"/>
</dbReference>
<feature type="compositionally biased region" description="Gly residues" evidence="1">
    <location>
        <begin position="181"/>
        <end position="196"/>
    </location>
</feature>
<keyword evidence="3" id="KW-1185">Reference proteome</keyword>
<dbReference type="Gene3D" id="3.40.50.1240">
    <property type="entry name" value="Phosphoglycerate mutase-like"/>
    <property type="match status" value="1"/>
</dbReference>
<reference evidence="2 3" key="1">
    <citation type="submission" date="2020-04" db="EMBL/GenBank/DDBJ databases">
        <title>Genome sequence of Streptomyces galbus strain I339.</title>
        <authorList>
            <person name="Silva E.A.N."/>
            <person name="Merces M."/>
            <person name="Castelo Branco A.P.O.T."/>
            <person name="Vasconcelos P.C."/>
            <person name="Costa N.P."/>
            <person name="Marinho G.C.S."/>
            <person name="Oliveira C.J.B."/>
            <person name="Araujo D."/>
            <person name="Rodrigues Junior V.S."/>
            <person name="Almeida R."/>
            <person name="Silva Filho U.R."/>
            <person name="Andrade A.S.A."/>
            <person name="Cibulski S.P."/>
        </authorList>
    </citation>
    <scope>NUCLEOTIDE SEQUENCE [LARGE SCALE GENOMIC DNA]</scope>
    <source>
        <strain evidence="2 3">I339</strain>
    </source>
</reference>
<organism evidence="2 3">
    <name type="scientific">Streptomyces galbus</name>
    <dbReference type="NCBI Taxonomy" id="33898"/>
    <lineage>
        <taxon>Bacteria</taxon>
        <taxon>Bacillati</taxon>
        <taxon>Actinomycetota</taxon>
        <taxon>Actinomycetes</taxon>
        <taxon>Kitasatosporales</taxon>
        <taxon>Streptomycetaceae</taxon>
        <taxon>Streptomyces</taxon>
    </lineage>
</organism>
<evidence type="ECO:0000313" key="2">
    <source>
        <dbReference type="EMBL" id="NKQ29305.1"/>
    </source>
</evidence>
<dbReference type="SUPFAM" id="SSF53254">
    <property type="entry name" value="Phosphoglycerate mutase-like"/>
    <property type="match status" value="1"/>
</dbReference>
<feature type="non-terminal residue" evidence="2">
    <location>
        <position position="248"/>
    </location>
</feature>
<dbReference type="PANTHER" id="PTHR47623:SF1">
    <property type="entry name" value="OS09G0287300 PROTEIN"/>
    <property type="match status" value="1"/>
</dbReference>
<dbReference type="Pfam" id="PF00300">
    <property type="entry name" value="His_Phos_1"/>
    <property type="match status" value="1"/>
</dbReference>
<dbReference type="InterPro" id="IPR013078">
    <property type="entry name" value="His_Pase_superF_clade-1"/>
</dbReference>
<feature type="region of interest" description="Disordered" evidence="1">
    <location>
        <begin position="22"/>
        <end position="43"/>
    </location>
</feature>
<evidence type="ECO:0000256" key="1">
    <source>
        <dbReference type="SAM" id="MobiDB-lite"/>
    </source>
</evidence>
<dbReference type="CDD" id="cd07067">
    <property type="entry name" value="HP_PGM_like"/>
    <property type="match status" value="1"/>
</dbReference>
<dbReference type="SUPFAM" id="SSF159774">
    <property type="entry name" value="YerB-like"/>
    <property type="match status" value="1"/>
</dbReference>
<comment type="caution">
    <text evidence="2">The sequence shown here is derived from an EMBL/GenBank/DDBJ whole genome shotgun (WGS) entry which is preliminary data.</text>
</comment>
<dbReference type="PANTHER" id="PTHR47623">
    <property type="entry name" value="OS09G0287300 PROTEIN"/>
    <property type="match status" value="1"/>
</dbReference>
<feature type="region of interest" description="Disordered" evidence="1">
    <location>
        <begin position="177"/>
        <end position="248"/>
    </location>
</feature>
<sequence length="248" mass="25277">MTGDAGEGPLRRLVVLRHAKSAWPEGVPDHERPLGPRGRRDAPAAGRALAGAGCLPDLALCSTARRARATWELASAQWGSPPPVRYDERLYAAGVPALLRVVHETPPEVETLLLVGHNPGLEDLVHALAGDALDDTLPRIRAKFPTSALAVLTRPAPTWRPLAAGSAPLHPAARPCAWGPLAGGGPGPGGSPGDSPGGDRPPAAGSAADSSPAPHPPPPGPVLAGKIDNAPDARPPTGLDAADVVYAE</sequence>
<feature type="compositionally biased region" description="Basic and acidic residues" evidence="1">
    <location>
        <begin position="27"/>
        <end position="42"/>
    </location>
</feature>
<evidence type="ECO:0000313" key="3">
    <source>
        <dbReference type="Proteomes" id="UP000744032"/>
    </source>
</evidence>
<protein>
    <recommendedName>
        <fullName evidence="4">Histidine phosphatase family protein</fullName>
    </recommendedName>
</protein>
<dbReference type="SMART" id="SM00855">
    <property type="entry name" value="PGAM"/>
    <property type="match status" value="1"/>
</dbReference>
<name>A0ABX1IWL6_STRGB</name>
<feature type="compositionally biased region" description="Low complexity" evidence="1">
    <location>
        <begin position="198"/>
        <end position="212"/>
    </location>
</feature>
<evidence type="ECO:0008006" key="4">
    <source>
        <dbReference type="Google" id="ProtNLM"/>
    </source>
</evidence>
<dbReference type="InterPro" id="IPR029033">
    <property type="entry name" value="His_PPase_superfam"/>
</dbReference>
<proteinExistence type="predicted"/>
<gene>
    <name evidence="2" type="ORF">HF200_34660</name>
</gene>
<accession>A0ABX1IWL6</accession>